<reference evidence="1 2" key="1">
    <citation type="submission" date="2018-05" db="EMBL/GenBank/DDBJ databases">
        <title>Complete genome sequencing of three human clinical isolates of Staphylococcus caprae reveals virulence factors similar to those of S. epidermidis and S. capitis.</title>
        <authorList>
            <person name="Watanabe S."/>
            <person name="Cui L."/>
        </authorList>
    </citation>
    <scope>NUCLEOTIDE SEQUENCE [LARGE SCALE GENOMIC DNA]</scope>
    <source>
        <strain evidence="1 2">JMUB590</strain>
    </source>
</reference>
<dbReference type="EMBL" id="AP018586">
    <property type="protein sequence ID" value="BBD91160.1"/>
    <property type="molecule type" value="Genomic_DNA"/>
</dbReference>
<organism evidence="1 2">
    <name type="scientific">Staphylococcus caprae</name>
    <dbReference type="NCBI Taxonomy" id="29380"/>
    <lineage>
        <taxon>Bacteria</taxon>
        <taxon>Bacillati</taxon>
        <taxon>Bacillota</taxon>
        <taxon>Bacilli</taxon>
        <taxon>Bacillales</taxon>
        <taxon>Staphylococcaceae</taxon>
        <taxon>Staphylococcus</taxon>
    </lineage>
</organism>
<sequence>MNIHSTLKEHYKKALATSPREVRQKFLEMFPIDKTDIIHNELIAEKRKDIIVEVVLSKENNLVVIIGSDEHDIKVINFYDKDNNKIKPKDFYERTDIGQKNSKKIQQGKLTLNKGEYIAIFTQEFGPESSKKVKIEIEGHKSLIILAPNLKHGTQKYILVKNTIRSFISKYLT</sequence>
<keyword evidence="2" id="KW-1185">Reference proteome</keyword>
<evidence type="ECO:0000313" key="2">
    <source>
        <dbReference type="Proteomes" id="UP000274772"/>
    </source>
</evidence>
<dbReference type="Proteomes" id="UP000274772">
    <property type="component" value="Chromosome"/>
</dbReference>
<protein>
    <submittedName>
        <fullName evidence="1">Uncharacterized protein</fullName>
    </submittedName>
</protein>
<dbReference type="RefSeq" id="WP_206187111.1">
    <property type="nucleotide sequence ID" value="NZ_CP031271.1"/>
</dbReference>
<gene>
    <name evidence="1" type="ORF">JMUB590_0050</name>
</gene>
<accession>A0ABM7FM61</accession>
<name>A0ABM7FM61_9STAP</name>
<evidence type="ECO:0000313" key="1">
    <source>
        <dbReference type="EMBL" id="BBD91160.1"/>
    </source>
</evidence>
<proteinExistence type="predicted"/>